<reference evidence="1" key="2">
    <citation type="submission" date="2020-09" db="EMBL/GenBank/DDBJ databases">
        <authorList>
            <person name="Sun Q."/>
            <person name="Zhou Y."/>
        </authorList>
    </citation>
    <scope>NUCLEOTIDE SEQUENCE</scope>
    <source>
        <strain evidence="1">CGMCC 1.12506</strain>
    </source>
</reference>
<dbReference type="EMBL" id="BMFG01000012">
    <property type="protein sequence ID" value="GGD35061.1"/>
    <property type="molecule type" value="Genomic_DNA"/>
</dbReference>
<proteinExistence type="predicted"/>
<evidence type="ECO:0000313" key="1">
    <source>
        <dbReference type="EMBL" id="GGD35061.1"/>
    </source>
</evidence>
<name>A0A916Y8U1_9FLAO</name>
<dbReference type="Proteomes" id="UP000625735">
    <property type="component" value="Unassembled WGS sequence"/>
</dbReference>
<sequence length="151" mass="17176">MNNINNLLVLLLVVVFSSCKETPAVEPDKETTTTEKKNFEMYNMSEMALLMEQMYVDNERLKNRIINGEEVGEFPTHFSKIHSSIMTDPSENDAFFKEQSVLFLKAQEQIYADPENAATHYNNAIQACISCHEVKCGGPIPRIKKLVITTK</sequence>
<organism evidence="1 2">
    <name type="scientific">Flavobacterium orientale</name>
    <dbReference type="NCBI Taxonomy" id="1756020"/>
    <lineage>
        <taxon>Bacteria</taxon>
        <taxon>Pseudomonadati</taxon>
        <taxon>Bacteroidota</taxon>
        <taxon>Flavobacteriia</taxon>
        <taxon>Flavobacteriales</taxon>
        <taxon>Flavobacteriaceae</taxon>
        <taxon>Flavobacterium</taxon>
    </lineage>
</organism>
<evidence type="ECO:0008006" key="3">
    <source>
        <dbReference type="Google" id="ProtNLM"/>
    </source>
</evidence>
<comment type="caution">
    <text evidence="1">The sequence shown here is derived from an EMBL/GenBank/DDBJ whole genome shotgun (WGS) entry which is preliminary data.</text>
</comment>
<keyword evidence="2" id="KW-1185">Reference proteome</keyword>
<accession>A0A916Y8U1</accession>
<gene>
    <name evidence="1" type="ORF">GCM10011343_26140</name>
</gene>
<dbReference type="RefSeq" id="WP_188363039.1">
    <property type="nucleotide sequence ID" value="NZ_BMFG01000012.1"/>
</dbReference>
<dbReference type="AlphaFoldDB" id="A0A916Y8U1"/>
<evidence type="ECO:0000313" key="2">
    <source>
        <dbReference type="Proteomes" id="UP000625735"/>
    </source>
</evidence>
<protein>
    <recommendedName>
        <fullName evidence="3">Cytochrome C</fullName>
    </recommendedName>
</protein>
<reference evidence="1" key="1">
    <citation type="journal article" date="2014" name="Int. J. Syst. Evol. Microbiol.">
        <title>Complete genome sequence of Corynebacterium casei LMG S-19264T (=DSM 44701T), isolated from a smear-ripened cheese.</title>
        <authorList>
            <consortium name="US DOE Joint Genome Institute (JGI-PGF)"/>
            <person name="Walter F."/>
            <person name="Albersmeier A."/>
            <person name="Kalinowski J."/>
            <person name="Ruckert C."/>
        </authorList>
    </citation>
    <scope>NUCLEOTIDE SEQUENCE</scope>
    <source>
        <strain evidence="1">CGMCC 1.12506</strain>
    </source>
</reference>